<proteinExistence type="predicted"/>
<comment type="caution">
    <text evidence="3">The sequence shown here is derived from an EMBL/GenBank/DDBJ whole genome shotgun (WGS) entry which is preliminary data.</text>
</comment>
<evidence type="ECO:0000256" key="2">
    <source>
        <dbReference type="SAM" id="Phobius"/>
    </source>
</evidence>
<reference evidence="3" key="1">
    <citation type="journal article" date="2023" name="Science">
        <title>Genome structures resolve the early diversification of teleost fishes.</title>
        <authorList>
            <person name="Parey E."/>
            <person name="Louis A."/>
            <person name="Montfort J."/>
            <person name="Bouchez O."/>
            <person name="Roques C."/>
            <person name="Iampietro C."/>
            <person name="Lluch J."/>
            <person name="Castinel A."/>
            <person name="Donnadieu C."/>
            <person name="Desvignes T."/>
            <person name="Floi Bucao C."/>
            <person name="Jouanno E."/>
            <person name="Wen M."/>
            <person name="Mejri S."/>
            <person name="Dirks R."/>
            <person name="Jansen H."/>
            <person name="Henkel C."/>
            <person name="Chen W.J."/>
            <person name="Zahm M."/>
            <person name="Cabau C."/>
            <person name="Klopp C."/>
            <person name="Thompson A.W."/>
            <person name="Robinson-Rechavi M."/>
            <person name="Braasch I."/>
            <person name="Lecointre G."/>
            <person name="Bobe J."/>
            <person name="Postlethwait J.H."/>
            <person name="Berthelot C."/>
            <person name="Roest Crollius H."/>
            <person name="Guiguen Y."/>
        </authorList>
    </citation>
    <scope>NUCLEOTIDE SEQUENCE</scope>
    <source>
        <strain evidence="3">NC1722</strain>
    </source>
</reference>
<keyword evidence="2" id="KW-0812">Transmembrane</keyword>
<gene>
    <name evidence="3" type="ORF">AAFF_G00358620</name>
</gene>
<organism evidence="3 4">
    <name type="scientific">Aldrovandia affinis</name>
    <dbReference type="NCBI Taxonomy" id="143900"/>
    <lineage>
        <taxon>Eukaryota</taxon>
        <taxon>Metazoa</taxon>
        <taxon>Chordata</taxon>
        <taxon>Craniata</taxon>
        <taxon>Vertebrata</taxon>
        <taxon>Euteleostomi</taxon>
        <taxon>Actinopterygii</taxon>
        <taxon>Neopterygii</taxon>
        <taxon>Teleostei</taxon>
        <taxon>Notacanthiformes</taxon>
        <taxon>Halosauridae</taxon>
        <taxon>Aldrovandia</taxon>
    </lineage>
</organism>
<dbReference type="AlphaFoldDB" id="A0AAD7T8X4"/>
<keyword evidence="2" id="KW-1133">Transmembrane helix</keyword>
<keyword evidence="4" id="KW-1185">Reference proteome</keyword>
<feature type="transmembrane region" description="Helical" evidence="2">
    <location>
        <begin position="32"/>
        <end position="53"/>
    </location>
</feature>
<evidence type="ECO:0000313" key="3">
    <source>
        <dbReference type="EMBL" id="KAJ8416574.1"/>
    </source>
</evidence>
<keyword evidence="2" id="KW-0472">Membrane</keyword>
<evidence type="ECO:0000313" key="4">
    <source>
        <dbReference type="Proteomes" id="UP001221898"/>
    </source>
</evidence>
<feature type="region of interest" description="Disordered" evidence="1">
    <location>
        <begin position="222"/>
        <end position="241"/>
    </location>
</feature>
<name>A0AAD7T8X4_9TELE</name>
<evidence type="ECO:0000256" key="1">
    <source>
        <dbReference type="SAM" id="MobiDB-lite"/>
    </source>
</evidence>
<dbReference type="EMBL" id="JAINUG010000006">
    <property type="protein sequence ID" value="KAJ8416574.1"/>
    <property type="molecule type" value="Genomic_DNA"/>
</dbReference>
<accession>A0AAD7T8X4</accession>
<feature type="region of interest" description="Disordered" evidence="1">
    <location>
        <begin position="251"/>
        <end position="280"/>
    </location>
</feature>
<dbReference type="Proteomes" id="UP001221898">
    <property type="component" value="Unassembled WGS sequence"/>
</dbReference>
<protein>
    <submittedName>
        <fullName evidence="3">Uncharacterized protein</fullName>
    </submittedName>
</protein>
<sequence>MVTVLSDNENVTVEISIIVMLCFHYSDYSMELITFVILAAGILHVSICSKLALITGLNGGLVGGLNPGLAIAGINPGLAVAGVNPGLAVAGINPGLAVAGINPGLAVAGLNTALYNGGGLIAQPQFAQVLPGVPTYLQPRAVFPGFGFPQQQQFPRQGVLPANGRLPYYMGVPPNTLGAQQGVNPTQQQVTSYYMGAQAQNTFRAQQGVNPGQQQVMGTTGNAGDVNQQQGDAPAGPIKRYRRSFPRKVCVETENEDPSEIASTPMPTDAEPIPKLIKME</sequence>
<feature type="compositionally biased region" description="Polar residues" evidence="1">
    <location>
        <begin position="222"/>
        <end position="231"/>
    </location>
</feature>